<proteinExistence type="predicted"/>
<dbReference type="GO" id="GO:0005634">
    <property type="term" value="C:nucleus"/>
    <property type="evidence" value="ECO:0007669"/>
    <property type="project" value="TreeGrafter"/>
</dbReference>
<dbReference type="HOGENOM" id="CLU_001499_4_1_1"/>
<dbReference type="Gene3D" id="1.20.920.10">
    <property type="entry name" value="Bromodomain-like"/>
    <property type="match status" value="2"/>
</dbReference>
<dbReference type="Pfam" id="PF00439">
    <property type="entry name" value="Bromodomain"/>
    <property type="match status" value="2"/>
</dbReference>
<dbReference type="PROSITE" id="PS51525">
    <property type="entry name" value="NET"/>
    <property type="match status" value="1"/>
</dbReference>
<keyword evidence="1" id="KW-0648">Protein biosynthesis</keyword>
<dbReference type="InterPro" id="IPR036427">
    <property type="entry name" value="Bromodomain-like_sf"/>
</dbReference>
<dbReference type="SUPFAM" id="SSF47370">
    <property type="entry name" value="Bromodomain"/>
    <property type="match status" value="2"/>
</dbReference>
<dbReference type="Proteomes" id="UP000053758">
    <property type="component" value="Unassembled WGS sequence"/>
</dbReference>
<dbReference type="AlphaFoldDB" id="A0A081CG52"/>
<sequence length="765" mass="82084">MSDGFHSQQVNGHAFATTSSNAELPPKTEPSFNHAPAPKLEQPQSTVVPPTAEPLSSVGIQPAGLLSEVQSHQSQANDAPAAAAAAAAAASAPHHQQPAHSNNVDVKPYDGPMDVTPAQLKFAQSTLKSLKSRREAIAFLQPVDPIALGIPQYPDIITKPMDFGTIDIKLALTALVLRPNSKPGDKAKSAPQWGLDPAKDVYRRVQDFEADVRQVFFNCATFNGPDSPYTQNARVLEAAFDKYMKDLPAATAVSAQSSDAGGARARRPSNPVPTIRRSSSDVGGRPKREIHPPPPKDLPWASEPQSASSSEQRKAARRKLAKKAGSLSAREQAHYAKVAQDELRFCTRVIDDLLKPTYSNVAWVFYDKPTMDFDWAPAYFQMIKKPIALRDVQKNVRSGVYADADEFNADMQLLFQNCFTFNPPGSDVHNMGEQLKSVYQDKMARKPAPAPLPDYEESDVDDDEDADDDEDDVDPEFLATLQAQISQLASTLAMLEGAKNQNADLIANTKAMLASLQESYASSGGSKKSKSKGGAGTKRKASEGGAAANRKKSKAKGASSPAAAASASAEYVPAKKAKAAGAGKKKQAAASSGSGSAKKATSSRRDDNSDEDIRTVTYEQKEELAAKITELSEERLDGAIRIINEDKPPNQNDEEEIELDIDELSAKTLYKLYKYVVRPKKVAAAVNKNSKSAPLDGRKRGTGGIKKKNLDEGEEAERIARLQQQLEQFGNPDAMGSGGGAAGGHDDLVHSESSSDESGSDSDSD</sequence>
<dbReference type="PANTHER" id="PTHR22880:SF225">
    <property type="entry name" value="BROMODOMAIN-CONTAINING PROTEIN BET-1-RELATED"/>
    <property type="match status" value="1"/>
</dbReference>
<organism evidence="1 2">
    <name type="scientific">Pseudozyma antarctica</name>
    <name type="common">Yeast</name>
    <name type="synonym">Candida antarctica</name>
    <dbReference type="NCBI Taxonomy" id="84753"/>
    <lineage>
        <taxon>Eukaryota</taxon>
        <taxon>Fungi</taxon>
        <taxon>Dikarya</taxon>
        <taxon>Basidiomycota</taxon>
        <taxon>Ustilaginomycotina</taxon>
        <taxon>Ustilaginomycetes</taxon>
        <taxon>Ustilaginales</taxon>
        <taxon>Ustilaginaceae</taxon>
        <taxon>Moesziomyces</taxon>
    </lineage>
</organism>
<dbReference type="GO" id="GO:0006338">
    <property type="term" value="P:chromatin remodeling"/>
    <property type="evidence" value="ECO:0007669"/>
    <property type="project" value="TreeGrafter"/>
</dbReference>
<dbReference type="PRINTS" id="PR00503">
    <property type="entry name" value="BROMODOMAIN"/>
</dbReference>
<dbReference type="GO" id="GO:0003743">
    <property type="term" value="F:translation initiation factor activity"/>
    <property type="evidence" value="ECO:0007669"/>
    <property type="project" value="UniProtKB-KW"/>
</dbReference>
<dbReference type="OrthoDB" id="784962at2759"/>
<keyword evidence="1" id="KW-0396">Initiation factor</keyword>
<dbReference type="GO" id="GO:0000785">
    <property type="term" value="C:chromatin"/>
    <property type="evidence" value="ECO:0007669"/>
    <property type="project" value="TreeGrafter"/>
</dbReference>
<evidence type="ECO:0000313" key="1">
    <source>
        <dbReference type="EMBL" id="GAK65648.1"/>
    </source>
</evidence>
<dbReference type="RefSeq" id="XP_014656311.1">
    <property type="nucleotide sequence ID" value="XM_014800825.1"/>
</dbReference>
<accession>A0A081CG52</accession>
<dbReference type="EMBL" id="DF830076">
    <property type="protein sequence ID" value="GAK65648.1"/>
    <property type="molecule type" value="Genomic_DNA"/>
</dbReference>
<dbReference type="PROSITE" id="PS50014">
    <property type="entry name" value="BROMODOMAIN_2"/>
    <property type="match status" value="2"/>
</dbReference>
<name>A0A081CG52_PSEA2</name>
<dbReference type="InterPro" id="IPR001487">
    <property type="entry name" value="Bromodomain"/>
</dbReference>
<dbReference type="PANTHER" id="PTHR22880">
    <property type="entry name" value="FALZ-RELATED BROMODOMAIN-CONTAINING PROTEINS"/>
    <property type="match status" value="1"/>
</dbReference>
<dbReference type="GeneID" id="26304599"/>
<protein>
    <submittedName>
        <fullName evidence="1">Bromodomain transcription initiation factor Bdf2p</fullName>
    </submittedName>
</protein>
<keyword evidence="2" id="KW-1185">Reference proteome</keyword>
<dbReference type="InterPro" id="IPR050935">
    <property type="entry name" value="Bromo_chromatin_reader"/>
</dbReference>
<dbReference type="InterPro" id="IPR027353">
    <property type="entry name" value="NET_dom"/>
</dbReference>
<evidence type="ECO:0000313" key="2">
    <source>
        <dbReference type="Proteomes" id="UP000053758"/>
    </source>
</evidence>
<dbReference type="Gene3D" id="1.20.1270.220">
    <property type="match status" value="1"/>
</dbReference>
<dbReference type="Pfam" id="PF17035">
    <property type="entry name" value="BET"/>
    <property type="match status" value="1"/>
</dbReference>
<dbReference type="SMART" id="SM00297">
    <property type="entry name" value="BROMO"/>
    <property type="match status" value="2"/>
</dbReference>
<dbReference type="CDD" id="cd05499">
    <property type="entry name" value="Bromo_BDF1_2_II"/>
    <property type="match status" value="1"/>
</dbReference>
<reference evidence="2" key="1">
    <citation type="journal article" date="2014" name="Genome Announc.">
        <title>Draft Genome Sequence of the Yeast Pseudozyma antarctica Type Strain JCM10317, a Producer of the Glycolipid Biosurfactants, Mannosylerythritol Lipids.</title>
        <authorList>
            <person name="Saika A."/>
            <person name="Koike H."/>
            <person name="Hori T."/>
            <person name="Fukuoka T."/>
            <person name="Sato S."/>
            <person name="Habe H."/>
            <person name="Kitamoto D."/>
            <person name="Morita T."/>
        </authorList>
    </citation>
    <scope>NUCLEOTIDE SEQUENCE [LARGE SCALE GENOMIC DNA]</scope>
    <source>
        <strain evidence="2">JCM 10317</strain>
    </source>
</reference>
<dbReference type="InterPro" id="IPR038336">
    <property type="entry name" value="NET_sf"/>
</dbReference>
<gene>
    <name evidence="1" type="ORF">PAN0_009c3866</name>
</gene>
<dbReference type="GO" id="GO:0006355">
    <property type="term" value="P:regulation of DNA-templated transcription"/>
    <property type="evidence" value="ECO:0007669"/>
    <property type="project" value="TreeGrafter"/>
</dbReference>